<protein>
    <submittedName>
        <fullName evidence="2">Uncharacterized protein</fullName>
    </submittedName>
</protein>
<evidence type="ECO:0000256" key="1">
    <source>
        <dbReference type="SAM" id="MobiDB-lite"/>
    </source>
</evidence>
<feature type="compositionally biased region" description="Basic and acidic residues" evidence="1">
    <location>
        <begin position="134"/>
        <end position="146"/>
    </location>
</feature>
<feature type="region of interest" description="Disordered" evidence="1">
    <location>
        <begin position="484"/>
        <end position="520"/>
    </location>
</feature>
<feature type="region of interest" description="Disordered" evidence="1">
    <location>
        <begin position="263"/>
        <end position="304"/>
    </location>
</feature>
<feature type="compositionally biased region" description="Basic and acidic residues" evidence="1">
    <location>
        <begin position="69"/>
        <end position="113"/>
    </location>
</feature>
<feature type="compositionally biased region" description="Polar residues" evidence="1">
    <location>
        <begin position="337"/>
        <end position="346"/>
    </location>
</feature>
<name>A0A9P0CCD0_BEMTA</name>
<feature type="region of interest" description="Disordered" evidence="1">
    <location>
        <begin position="1"/>
        <end position="222"/>
    </location>
</feature>
<evidence type="ECO:0000313" key="2">
    <source>
        <dbReference type="EMBL" id="CAH0772563.1"/>
    </source>
</evidence>
<feature type="compositionally biased region" description="Basic and acidic residues" evidence="1">
    <location>
        <begin position="499"/>
        <end position="520"/>
    </location>
</feature>
<dbReference type="AlphaFoldDB" id="A0A9P0CCD0"/>
<feature type="region of interest" description="Disordered" evidence="1">
    <location>
        <begin position="324"/>
        <end position="346"/>
    </location>
</feature>
<accession>A0A9P0CCD0</accession>
<feature type="compositionally biased region" description="Basic and acidic residues" evidence="1">
    <location>
        <begin position="263"/>
        <end position="273"/>
    </location>
</feature>
<feature type="compositionally biased region" description="Basic residues" evidence="1">
    <location>
        <begin position="188"/>
        <end position="197"/>
    </location>
</feature>
<dbReference type="Proteomes" id="UP001152759">
    <property type="component" value="Chromosome 5"/>
</dbReference>
<feature type="compositionally biased region" description="Basic residues" evidence="1">
    <location>
        <begin position="151"/>
        <end position="169"/>
    </location>
</feature>
<feature type="compositionally biased region" description="Polar residues" evidence="1">
    <location>
        <begin position="23"/>
        <end position="49"/>
    </location>
</feature>
<organism evidence="2 3">
    <name type="scientific">Bemisia tabaci</name>
    <name type="common">Sweetpotato whitefly</name>
    <name type="synonym">Aleurodes tabaci</name>
    <dbReference type="NCBI Taxonomy" id="7038"/>
    <lineage>
        <taxon>Eukaryota</taxon>
        <taxon>Metazoa</taxon>
        <taxon>Ecdysozoa</taxon>
        <taxon>Arthropoda</taxon>
        <taxon>Hexapoda</taxon>
        <taxon>Insecta</taxon>
        <taxon>Pterygota</taxon>
        <taxon>Neoptera</taxon>
        <taxon>Paraneoptera</taxon>
        <taxon>Hemiptera</taxon>
        <taxon>Sternorrhyncha</taxon>
        <taxon>Aleyrodoidea</taxon>
        <taxon>Aleyrodidae</taxon>
        <taxon>Aleyrodinae</taxon>
        <taxon>Bemisia</taxon>
    </lineage>
</organism>
<sequence length="885" mass="100763">MSDSSDDDDLEALRQEALKSLKSKNQANPALSSSCVTTERTDRNSSQISKNDHPAVRTSLEQSSPYRNRSPEHAGRGEKSVLDRVRSKYDPRNQSDHRQDPHSSEKFTYDPRRSRGQNRFSREPFSKPNTNSKYDSDHRNPKRFDRNYNYPRRRTNSNERRRKTQLRRSHSPEHLHSNRNPKSVSPSNHRKFPHRSSRRNDKQISHEASEYQDGKSPDPLTSLPLCSPKHYVELFYGKKLSSNNVTDPGVSNLDINDEDRALLSEKSQSERDPVLSCPEEMTTDSENPGKSNREAEFPLKPPPYRNEIVSHQVERIKRTLRSGPPLRTEERTCDGRLSSSGSRTLTNYRKSKRTKLNHESPLSKGRLGARVLEKNIDEGNSSQPDMETEKPIDPVLEARRKKFECNDVVKVVPKKIKLSNMSSKPDLIPNDESDLRNLLIAKHREKSISTALYFEEKTGVLQNLYNTGAVSPSNMHPDLSSLEETITPTEEPPPVSCHKPVDFPSTHKNDEAVESKGSEEVRVKVEIETEFSESLDLNPTDSSNMNLNLDQSPAPHISESLPNASNYPTCDFGSETENIPVFESADYAAAKAIKKEPTFAEIEENFKPPAEKPIIDEPELIPQQPDKPEVSIPAGPVLKIKPLTELLDKKVLKKVKKRKKEEKRSAKKKKKRAKSKERDRESYAVKLSKRATKVSSQKVTRKASFPTRIVRSALEEALGKKKRKVFNEGEDVPSTNLELHSSKDHRKVLILDESPIDEPNEDFSPPIQAAETESGEEKLLEEIEEDLDNDTLTFRLSSKTPLYNSKKAKKTPDIYKMIQLNQVCESNVIKFLVELHYSFNYCYQILRKLQGPCLHGTFSWDWSQVQIAGMKLLGFISITVSMGRD</sequence>
<evidence type="ECO:0000313" key="3">
    <source>
        <dbReference type="Proteomes" id="UP001152759"/>
    </source>
</evidence>
<feature type="compositionally biased region" description="Acidic residues" evidence="1">
    <location>
        <begin position="1"/>
        <end position="10"/>
    </location>
</feature>
<dbReference type="EMBL" id="OU963866">
    <property type="protein sequence ID" value="CAH0772563.1"/>
    <property type="molecule type" value="Genomic_DNA"/>
</dbReference>
<keyword evidence="3" id="KW-1185">Reference proteome</keyword>
<reference evidence="2" key="1">
    <citation type="submission" date="2021-12" db="EMBL/GenBank/DDBJ databases">
        <authorList>
            <person name="King R."/>
        </authorList>
    </citation>
    <scope>NUCLEOTIDE SEQUENCE</scope>
</reference>
<feature type="region of interest" description="Disordered" evidence="1">
    <location>
        <begin position="654"/>
        <end position="702"/>
    </location>
</feature>
<feature type="compositionally biased region" description="Basic residues" evidence="1">
    <location>
        <begin position="654"/>
        <end position="675"/>
    </location>
</feature>
<feature type="compositionally biased region" description="Basic and acidic residues" evidence="1">
    <location>
        <begin position="198"/>
        <end position="216"/>
    </location>
</feature>
<gene>
    <name evidence="2" type="ORF">BEMITA_LOCUS9154</name>
</gene>
<proteinExistence type="predicted"/>
<feature type="compositionally biased region" description="Polar residues" evidence="1">
    <location>
        <begin position="178"/>
        <end position="187"/>
    </location>
</feature>